<feature type="transmembrane region" description="Helical" evidence="1">
    <location>
        <begin position="385"/>
        <end position="407"/>
    </location>
</feature>
<dbReference type="SUPFAM" id="SSF82714">
    <property type="entry name" value="Multidrug efflux transporter AcrB TolC docking domain, DN and DC subdomains"/>
    <property type="match status" value="2"/>
</dbReference>
<feature type="transmembrane region" description="Helical" evidence="1">
    <location>
        <begin position="522"/>
        <end position="542"/>
    </location>
</feature>
<dbReference type="SUPFAM" id="SSF82866">
    <property type="entry name" value="Multidrug efflux transporter AcrB transmembrane domain"/>
    <property type="match status" value="2"/>
</dbReference>
<dbReference type="Pfam" id="PF00873">
    <property type="entry name" value="ACR_tran"/>
    <property type="match status" value="1"/>
</dbReference>
<dbReference type="Gene3D" id="3.30.70.1320">
    <property type="entry name" value="Multidrug efflux transporter AcrB pore domain like"/>
    <property type="match status" value="1"/>
</dbReference>
<keyword evidence="1" id="KW-1133">Transmembrane helix</keyword>
<name>A0A517SXH9_9BACT</name>
<dbReference type="EMBL" id="CP036272">
    <property type="protein sequence ID" value="QDT60743.1"/>
    <property type="molecule type" value="Genomic_DNA"/>
</dbReference>
<sequence length="1057" mass="115045">MIDFFAKHPTAANLLMVIMLAAGLMSLGSLRRETFPDSLPTEVQVTVVFPGATPEEVDESIVSRLEEELDSVQFLKEMRSQSLSNVGTVTLEMSDRGDYGAFRNEIENAVTSINDFPDLAEPPVIKRLNTRDQVLEVLVQATVDDDLGSHRSLKAYCESLKDRMMALKGVSDCQIAGFSEPVYRIKLSRDRLLAQGLSPIDVANAVGSQNVDLPAGTISGREEVLIRIQEERTTPKEIEQIVVKAVAGNAEVRIGDLGEVVSEFEFTEDRVDADGKRAAILKILKSKSSDSLTVAAEVKAVLDQEQSVRPDLDFTTINDRSSLVSERLSLLIKNGWQGCILVFLVMWLFFNARLSFWVVASLPVSFMAAFAMVPAAGLTINMLTMVGLLMAIGLLMDDGIVIAENIARRRATGEPAMQAAVNGVKEVAGGVFSSFLTTCSVLGPLIFLSGDIGRVLKVLPMILLLVLATSLVEAYLILPAHLGHSLQHENGDSKGWFRQRVDGLIDAGRDRVGALVGWTVRWRYLTAGLTAMLFLLSIGLIVGGRVQGEVFPDLEGDSVEARLLMRAGTPLSRTQQVVAEMEAALAATNAVYSPQQPDQRDLVEVSHVRFNFNSDAQETGPHVATLSADLLTNELRTTRIEDFLRTWREKVGEIPDAQTITFDEPSIGPGGRAIEIQMMGLPLSELSRLSQDIISELETYDGVYNATTDTRLGAQEVIVKLRPGAVGLGITAIDLGRQLRGSFQGLQSDQIQVGDEGYDIEVRFADENRSSVSDLKEFRVSLPGGQMVPIGEIATLESRQGWSRISRFNGRRKLNVIANADAKRTNTMIVLANLRRDVIAPMEAEYPGLSVTYRGQAEAADETGTSMLRAAMIGCLGVFVILSFQFRSYLEPLVVMVAIPFAFVGVIWGHFLFGLSISLPSVMGYASLAGIVVNDSILLMLFLKSERQQGADVEASAREASRVRFRAVMITSLTTIAGLMPLLLEKSLQAQVLIPIAVSICFGLLASTLLILFVLPALYVILNDFGLTAGVSGNPSQLRRNQAAEAIAASRSESVYK</sequence>
<dbReference type="AlphaFoldDB" id="A0A517SXH9"/>
<accession>A0A517SXH9</accession>
<dbReference type="SUPFAM" id="SSF82693">
    <property type="entry name" value="Multidrug efflux transporter AcrB pore domain, PN1, PN2, PC1 and PC2 subdomains"/>
    <property type="match status" value="2"/>
</dbReference>
<protein>
    <submittedName>
        <fullName evidence="2">Putative efflux pump membrane transporter TtgB</fullName>
    </submittedName>
</protein>
<feature type="transmembrane region" description="Helical" evidence="1">
    <location>
        <begin position="996"/>
        <end position="1022"/>
    </location>
</feature>
<dbReference type="PANTHER" id="PTHR32063:SF33">
    <property type="entry name" value="RND SUPERFAMILY EFFLUX PUMP PERMEASE COMPONENT"/>
    <property type="match status" value="1"/>
</dbReference>
<proteinExistence type="predicted"/>
<evidence type="ECO:0000256" key="1">
    <source>
        <dbReference type="SAM" id="Phobius"/>
    </source>
</evidence>
<feature type="transmembrane region" description="Helical" evidence="1">
    <location>
        <begin position="330"/>
        <end position="350"/>
    </location>
</feature>
<dbReference type="RefSeq" id="WP_145273889.1">
    <property type="nucleotide sequence ID" value="NZ_CP036272.1"/>
</dbReference>
<dbReference type="Gene3D" id="3.30.70.1430">
    <property type="entry name" value="Multidrug efflux transporter AcrB pore domain"/>
    <property type="match status" value="2"/>
</dbReference>
<feature type="transmembrane region" description="Helical" evidence="1">
    <location>
        <begin position="427"/>
        <end position="448"/>
    </location>
</feature>
<dbReference type="Proteomes" id="UP000315003">
    <property type="component" value="Chromosome"/>
</dbReference>
<feature type="transmembrane region" description="Helical" evidence="1">
    <location>
        <begin position="963"/>
        <end position="984"/>
    </location>
</feature>
<dbReference type="PANTHER" id="PTHR32063">
    <property type="match status" value="1"/>
</dbReference>
<feature type="transmembrane region" description="Helical" evidence="1">
    <location>
        <begin position="12"/>
        <end position="30"/>
    </location>
</feature>
<gene>
    <name evidence="2" type="primary">ttgB</name>
    <name evidence="2" type="ORF">SV7mr_32690</name>
</gene>
<dbReference type="Gene3D" id="1.20.1640.10">
    <property type="entry name" value="Multidrug efflux transporter AcrB transmembrane domain"/>
    <property type="match status" value="2"/>
</dbReference>
<dbReference type="OrthoDB" id="9806532at2"/>
<dbReference type="InterPro" id="IPR001036">
    <property type="entry name" value="Acrflvin-R"/>
</dbReference>
<dbReference type="GO" id="GO:0005886">
    <property type="term" value="C:plasma membrane"/>
    <property type="evidence" value="ECO:0007669"/>
    <property type="project" value="TreeGrafter"/>
</dbReference>
<evidence type="ECO:0000313" key="3">
    <source>
        <dbReference type="Proteomes" id="UP000315003"/>
    </source>
</evidence>
<dbReference type="Gene3D" id="3.30.70.1440">
    <property type="entry name" value="Multidrug efflux transporter AcrB pore domain"/>
    <property type="match status" value="1"/>
</dbReference>
<dbReference type="PRINTS" id="PR00702">
    <property type="entry name" value="ACRIFLAVINRP"/>
</dbReference>
<keyword evidence="1" id="KW-0812">Transmembrane</keyword>
<dbReference type="GO" id="GO:0042910">
    <property type="term" value="F:xenobiotic transmembrane transporter activity"/>
    <property type="evidence" value="ECO:0007669"/>
    <property type="project" value="TreeGrafter"/>
</dbReference>
<feature type="transmembrane region" description="Helical" evidence="1">
    <location>
        <begin position="455"/>
        <end position="478"/>
    </location>
</feature>
<dbReference type="InterPro" id="IPR027463">
    <property type="entry name" value="AcrB_DN_DC_subdom"/>
</dbReference>
<feature type="transmembrane region" description="Helical" evidence="1">
    <location>
        <begin position="892"/>
        <end position="915"/>
    </location>
</feature>
<feature type="transmembrane region" description="Helical" evidence="1">
    <location>
        <begin position="922"/>
        <end position="943"/>
    </location>
</feature>
<reference evidence="2 3" key="1">
    <citation type="submission" date="2019-02" db="EMBL/GenBank/DDBJ databases">
        <title>Deep-cultivation of Planctomycetes and their phenomic and genomic characterization uncovers novel biology.</title>
        <authorList>
            <person name="Wiegand S."/>
            <person name="Jogler M."/>
            <person name="Boedeker C."/>
            <person name="Pinto D."/>
            <person name="Vollmers J."/>
            <person name="Rivas-Marin E."/>
            <person name="Kohn T."/>
            <person name="Peeters S.H."/>
            <person name="Heuer A."/>
            <person name="Rast P."/>
            <person name="Oberbeckmann S."/>
            <person name="Bunk B."/>
            <person name="Jeske O."/>
            <person name="Meyerdierks A."/>
            <person name="Storesund J.E."/>
            <person name="Kallscheuer N."/>
            <person name="Luecker S."/>
            <person name="Lage O.M."/>
            <person name="Pohl T."/>
            <person name="Merkel B.J."/>
            <person name="Hornburger P."/>
            <person name="Mueller R.-W."/>
            <person name="Bruemmer F."/>
            <person name="Labrenz M."/>
            <person name="Spormann A.M."/>
            <person name="Op den Camp H."/>
            <person name="Overmann J."/>
            <person name="Amann R."/>
            <person name="Jetten M.S.M."/>
            <person name="Mascher T."/>
            <person name="Medema M.H."/>
            <person name="Devos D.P."/>
            <person name="Kaster A.-K."/>
            <person name="Ovreas L."/>
            <person name="Rohde M."/>
            <person name="Galperin M.Y."/>
            <person name="Jogler C."/>
        </authorList>
    </citation>
    <scope>NUCLEOTIDE SEQUENCE [LARGE SCALE GENOMIC DNA]</scope>
    <source>
        <strain evidence="2 3">SV_7m_r</strain>
    </source>
</reference>
<keyword evidence="3" id="KW-1185">Reference proteome</keyword>
<feature type="transmembrane region" description="Helical" evidence="1">
    <location>
        <begin position="356"/>
        <end position="378"/>
    </location>
</feature>
<keyword evidence="1" id="KW-0472">Membrane</keyword>
<feature type="transmembrane region" description="Helical" evidence="1">
    <location>
        <begin position="867"/>
        <end position="886"/>
    </location>
</feature>
<organism evidence="2 3">
    <name type="scientific">Stieleria bergensis</name>
    <dbReference type="NCBI Taxonomy" id="2528025"/>
    <lineage>
        <taxon>Bacteria</taxon>
        <taxon>Pseudomonadati</taxon>
        <taxon>Planctomycetota</taxon>
        <taxon>Planctomycetia</taxon>
        <taxon>Pirellulales</taxon>
        <taxon>Pirellulaceae</taxon>
        <taxon>Stieleria</taxon>
    </lineage>
</organism>
<evidence type="ECO:0000313" key="2">
    <source>
        <dbReference type="EMBL" id="QDT60743.1"/>
    </source>
</evidence>
<dbReference type="Gene3D" id="3.30.2090.10">
    <property type="entry name" value="Multidrug efflux transporter AcrB TolC docking domain, DN and DC subdomains"/>
    <property type="match status" value="2"/>
</dbReference>